<evidence type="ECO:0000313" key="3">
    <source>
        <dbReference type="WBParaSite" id="nOo.2.0.1.t12686-RA"/>
    </source>
</evidence>
<reference evidence="3" key="1">
    <citation type="submission" date="2016-06" db="UniProtKB">
        <authorList>
            <consortium name="WormBaseParasite"/>
        </authorList>
    </citation>
    <scope>IDENTIFICATION</scope>
</reference>
<accession>A0A182EWY8</accession>
<dbReference type="AlphaFoldDB" id="A0A182EWY8"/>
<dbReference type="Proteomes" id="UP000271087">
    <property type="component" value="Unassembled WGS sequence"/>
</dbReference>
<reference evidence="1 2" key="2">
    <citation type="submission" date="2018-08" db="EMBL/GenBank/DDBJ databases">
        <authorList>
            <person name="Laetsch R D."/>
            <person name="Stevens L."/>
            <person name="Kumar S."/>
            <person name="Blaxter L. M."/>
        </authorList>
    </citation>
    <scope>NUCLEOTIDE SEQUENCE [LARGE SCALE GENOMIC DNA]</scope>
</reference>
<sequence length="36" mass="3980">MLIEIQHGNVKIPDLIVSPIGSGTHQQNADGNRRRD</sequence>
<gene>
    <name evidence="1" type="ORF">NOO_LOCUS12686</name>
</gene>
<proteinExistence type="predicted"/>
<dbReference type="EMBL" id="UYRW01011580">
    <property type="protein sequence ID" value="VDM99737.1"/>
    <property type="molecule type" value="Genomic_DNA"/>
</dbReference>
<organism evidence="3">
    <name type="scientific">Onchocerca ochengi</name>
    <name type="common">Filarial nematode worm</name>
    <dbReference type="NCBI Taxonomy" id="42157"/>
    <lineage>
        <taxon>Eukaryota</taxon>
        <taxon>Metazoa</taxon>
        <taxon>Ecdysozoa</taxon>
        <taxon>Nematoda</taxon>
        <taxon>Chromadorea</taxon>
        <taxon>Rhabditida</taxon>
        <taxon>Spirurina</taxon>
        <taxon>Spiruromorpha</taxon>
        <taxon>Filarioidea</taxon>
        <taxon>Onchocercidae</taxon>
        <taxon>Onchocerca</taxon>
    </lineage>
</organism>
<evidence type="ECO:0000313" key="1">
    <source>
        <dbReference type="EMBL" id="VDM99737.1"/>
    </source>
</evidence>
<keyword evidence="2" id="KW-1185">Reference proteome</keyword>
<name>A0A182EWY8_ONCOC</name>
<evidence type="ECO:0000313" key="2">
    <source>
        <dbReference type="Proteomes" id="UP000271087"/>
    </source>
</evidence>
<protein>
    <submittedName>
        <fullName evidence="1 3">Uncharacterized protein</fullName>
    </submittedName>
</protein>
<dbReference type="WBParaSite" id="nOo.2.0.1.t12686-RA">
    <property type="protein sequence ID" value="nOo.2.0.1.t12686-RA"/>
    <property type="gene ID" value="nOo.2.0.1.g12686"/>
</dbReference>